<dbReference type="EMBL" id="QEKW01000001">
    <property type="protein sequence ID" value="PVZ14996.1"/>
    <property type="molecule type" value="Genomic_DNA"/>
</dbReference>
<keyword evidence="4" id="KW-1185">Reference proteome</keyword>
<dbReference type="SUPFAM" id="SSF55961">
    <property type="entry name" value="Bet v1-like"/>
    <property type="match status" value="1"/>
</dbReference>
<dbReference type="AlphaFoldDB" id="A0A2U1FS53"/>
<dbReference type="OrthoDB" id="9808623at2"/>
<name>A0A2U1FS53_9PSEU</name>
<dbReference type="PANTHER" id="PTHR38588">
    <property type="entry name" value="BLL0334 PROTEIN"/>
    <property type="match status" value="1"/>
</dbReference>
<evidence type="ECO:0008006" key="5">
    <source>
        <dbReference type="Google" id="ProtNLM"/>
    </source>
</evidence>
<dbReference type="Pfam" id="PF06240">
    <property type="entry name" value="COXG"/>
    <property type="match status" value="1"/>
</dbReference>
<keyword evidence="2" id="KW-0472">Membrane</keyword>
<accession>A0A2U1FS53</accession>
<dbReference type="PANTHER" id="PTHR38588:SF1">
    <property type="entry name" value="BLL0334 PROTEIN"/>
    <property type="match status" value="1"/>
</dbReference>
<sequence length="264" mass="27077">MILDNHLDVPADPDAVFALLGDVERVAGCLPGAVLEGRDGSDGKAYRGRVKVKVGPISAAYAGTLRFTEIIPEQRTMRMSARASDAHGAGDAEADVLLSVLESEGGARLDLRTDLLIRGKIAQFGKGAITTVSSRLLDQFARNLAGELSSAPDPASNGTAAGGSAGDGTSGAGNTALPADSTQHADRARNSASSPSATPAPAPSARSAPADDALDGLAMLLPPNAGRWAALAAVAGVGLFQGWLLGRLQGQKMLIEELRRHARR</sequence>
<dbReference type="RefSeq" id="WP_116706952.1">
    <property type="nucleotide sequence ID" value="NZ_QEKW01000001.1"/>
</dbReference>
<dbReference type="InterPro" id="IPR023393">
    <property type="entry name" value="START-like_dom_sf"/>
</dbReference>
<comment type="caution">
    <text evidence="3">The sequence shown here is derived from an EMBL/GenBank/DDBJ whole genome shotgun (WGS) entry which is preliminary data.</text>
</comment>
<protein>
    <recommendedName>
        <fullName evidence="5">Carbon monoxide dehydrogenase subunit G</fullName>
    </recommendedName>
</protein>
<feature type="compositionally biased region" description="Gly residues" evidence="1">
    <location>
        <begin position="160"/>
        <end position="171"/>
    </location>
</feature>
<reference evidence="3 4" key="1">
    <citation type="submission" date="2018-04" db="EMBL/GenBank/DDBJ databases">
        <title>Genomic Encyclopedia of Type Strains, Phase IV (KMG-IV): sequencing the most valuable type-strain genomes for metagenomic binning, comparative biology and taxonomic classification.</title>
        <authorList>
            <person name="Goeker M."/>
        </authorList>
    </citation>
    <scope>NUCLEOTIDE SEQUENCE [LARGE SCALE GENOMIC DNA]</scope>
    <source>
        <strain evidence="3 4">DSM 45771</strain>
    </source>
</reference>
<dbReference type="CDD" id="cd07823">
    <property type="entry name" value="SRPBCC_5"/>
    <property type="match status" value="1"/>
</dbReference>
<gene>
    <name evidence="3" type="ORF">C8D89_101865</name>
</gene>
<dbReference type="Proteomes" id="UP000245639">
    <property type="component" value="Unassembled WGS sequence"/>
</dbReference>
<evidence type="ECO:0000313" key="4">
    <source>
        <dbReference type="Proteomes" id="UP000245639"/>
    </source>
</evidence>
<keyword evidence="2" id="KW-0812">Transmembrane</keyword>
<dbReference type="InterPro" id="IPR010419">
    <property type="entry name" value="CO_DH_gsu"/>
</dbReference>
<feature type="transmembrane region" description="Helical" evidence="2">
    <location>
        <begin position="228"/>
        <end position="246"/>
    </location>
</feature>
<evidence type="ECO:0000256" key="2">
    <source>
        <dbReference type="SAM" id="Phobius"/>
    </source>
</evidence>
<keyword evidence="2" id="KW-1133">Transmembrane helix</keyword>
<proteinExistence type="predicted"/>
<dbReference type="Gene3D" id="3.30.530.20">
    <property type="match status" value="1"/>
</dbReference>
<evidence type="ECO:0000313" key="3">
    <source>
        <dbReference type="EMBL" id="PVZ14996.1"/>
    </source>
</evidence>
<evidence type="ECO:0000256" key="1">
    <source>
        <dbReference type="SAM" id="MobiDB-lite"/>
    </source>
</evidence>
<feature type="region of interest" description="Disordered" evidence="1">
    <location>
        <begin position="148"/>
        <end position="209"/>
    </location>
</feature>
<organism evidence="3 4">
    <name type="scientific">Actinomycetospora cinnamomea</name>
    <dbReference type="NCBI Taxonomy" id="663609"/>
    <lineage>
        <taxon>Bacteria</taxon>
        <taxon>Bacillati</taxon>
        <taxon>Actinomycetota</taxon>
        <taxon>Actinomycetes</taxon>
        <taxon>Pseudonocardiales</taxon>
        <taxon>Pseudonocardiaceae</taxon>
        <taxon>Actinomycetospora</taxon>
    </lineage>
</organism>
<feature type="compositionally biased region" description="Low complexity" evidence="1">
    <location>
        <begin position="190"/>
        <end position="209"/>
    </location>
</feature>